<evidence type="ECO:0000256" key="9">
    <source>
        <dbReference type="ARBA" id="ARBA00023242"/>
    </source>
</evidence>
<evidence type="ECO:0000313" key="13">
    <source>
        <dbReference type="Proteomes" id="UP001159641"/>
    </source>
</evidence>
<gene>
    <name evidence="12" type="ORF">J1605_010915</name>
</gene>
<keyword evidence="5" id="KW-0378">Hydrolase</keyword>
<name>A0AB34GRN6_ESCRO</name>
<dbReference type="GO" id="GO:0141221">
    <property type="term" value="F:histone deacetylase activity, hydrolytic mechanism"/>
    <property type="evidence" value="ECO:0007669"/>
    <property type="project" value="UniProtKB-EC"/>
</dbReference>
<keyword evidence="7" id="KW-0805">Transcription regulation</keyword>
<reference evidence="12 13" key="1">
    <citation type="submission" date="2022-11" db="EMBL/GenBank/DDBJ databases">
        <title>Whole genome sequence of Eschrichtius robustus ER-17-0199.</title>
        <authorList>
            <person name="Bruniche-Olsen A."/>
            <person name="Black A.N."/>
            <person name="Fields C.J."/>
            <person name="Walden K."/>
            <person name="Dewoody J.A."/>
        </authorList>
    </citation>
    <scope>NUCLEOTIDE SEQUENCE [LARGE SCALE GENOMIC DNA]</scope>
    <source>
        <strain evidence="12">ER-17-0199</strain>
        <tissue evidence="12">Blubber</tissue>
    </source>
</reference>
<dbReference type="Proteomes" id="UP001159641">
    <property type="component" value="Unassembled WGS sequence"/>
</dbReference>
<dbReference type="EC" id="3.5.1.98" evidence="3"/>
<accession>A0AB34GRN6</accession>
<dbReference type="InterPro" id="IPR024643">
    <property type="entry name" value="Hist_deacetylase_Gln_rich_N"/>
</dbReference>
<comment type="subcellular location">
    <subcellularLocation>
        <location evidence="1">Nucleus</location>
    </subcellularLocation>
</comment>
<evidence type="ECO:0000256" key="6">
    <source>
        <dbReference type="ARBA" id="ARBA00022853"/>
    </source>
</evidence>
<dbReference type="PANTHER" id="PTHR45364:SF13">
    <property type="entry name" value="HISTONE DEACETYLASE"/>
    <property type="match status" value="1"/>
</dbReference>
<keyword evidence="4" id="KW-0678">Repressor</keyword>
<feature type="compositionally biased region" description="Basic and acidic residues" evidence="10">
    <location>
        <begin position="96"/>
        <end position="128"/>
    </location>
</feature>
<feature type="domain" description="Histone deacetylase glutamine rich N-terminal" evidence="11">
    <location>
        <begin position="76"/>
        <end position="115"/>
    </location>
</feature>
<dbReference type="GO" id="GO:0005634">
    <property type="term" value="C:nucleus"/>
    <property type="evidence" value="ECO:0007669"/>
    <property type="project" value="UniProtKB-SubCell"/>
</dbReference>
<evidence type="ECO:0000256" key="4">
    <source>
        <dbReference type="ARBA" id="ARBA00022491"/>
    </source>
</evidence>
<evidence type="ECO:0000259" key="11">
    <source>
        <dbReference type="Pfam" id="PF12203"/>
    </source>
</evidence>
<dbReference type="PANTHER" id="PTHR45364">
    <property type="entry name" value="HISTONE DEACETYLASE 9-RELATED"/>
    <property type="match status" value="1"/>
</dbReference>
<keyword evidence="9" id="KW-0539">Nucleus</keyword>
<dbReference type="AlphaFoldDB" id="A0AB34GRN6"/>
<evidence type="ECO:0000256" key="10">
    <source>
        <dbReference type="SAM" id="MobiDB-lite"/>
    </source>
</evidence>
<proteinExistence type="inferred from homology"/>
<sequence length="216" mass="23114">MEWLGDVPEQPCFLCRLNEVVSLETRAAPRARGPHGHTSAGTCWASADLLACVSVSSFLFRGEALTVSVSSRPCPQQQQELLAVKHQQELLEHQRKLERHRQEQELEKRHREQKLQQLKNKEKSKESECAVGGGAAGRRGRRAVGPAGVAGGRAAGRTPSPGGSPRCPVAQAPEAEPPAGVPAGAVFPGTPASGLVHSFVFTWELQGAFSPTFGLT</sequence>
<evidence type="ECO:0000256" key="5">
    <source>
        <dbReference type="ARBA" id="ARBA00022801"/>
    </source>
</evidence>
<evidence type="ECO:0000256" key="2">
    <source>
        <dbReference type="ARBA" id="ARBA00007738"/>
    </source>
</evidence>
<dbReference type="EMBL" id="JAIQCJ010002141">
    <property type="protein sequence ID" value="KAJ8781657.1"/>
    <property type="molecule type" value="Genomic_DNA"/>
</dbReference>
<protein>
    <recommendedName>
        <fullName evidence="3">histone deacetylase</fullName>
        <ecNumber evidence="3">3.5.1.98</ecNumber>
    </recommendedName>
</protein>
<keyword evidence="8" id="KW-0804">Transcription</keyword>
<evidence type="ECO:0000256" key="8">
    <source>
        <dbReference type="ARBA" id="ARBA00023163"/>
    </source>
</evidence>
<keyword evidence="13" id="KW-1185">Reference proteome</keyword>
<feature type="region of interest" description="Disordered" evidence="10">
    <location>
        <begin position="96"/>
        <end position="184"/>
    </location>
</feature>
<evidence type="ECO:0000256" key="1">
    <source>
        <dbReference type="ARBA" id="ARBA00004123"/>
    </source>
</evidence>
<keyword evidence="6" id="KW-0156">Chromatin regulator</keyword>
<evidence type="ECO:0000313" key="12">
    <source>
        <dbReference type="EMBL" id="KAJ8781657.1"/>
    </source>
</evidence>
<organism evidence="12 13">
    <name type="scientific">Eschrichtius robustus</name>
    <name type="common">California gray whale</name>
    <name type="synonym">Eschrichtius gibbosus</name>
    <dbReference type="NCBI Taxonomy" id="9764"/>
    <lineage>
        <taxon>Eukaryota</taxon>
        <taxon>Metazoa</taxon>
        <taxon>Chordata</taxon>
        <taxon>Craniata</taxon>
        <taxon>Vertebrata</taxon>
        <taxon>Euteleostomi</taxon>
        <taxon>Mammalia</taxon>
        <taxon>Eutheria</taxon>
        <taxon>Laurasiatheria</taxon>
        <taxon>Artiodactyla</taxon>
        <taxon>Whippomorpha</taxon>
        <taxon>Cetacea</taxon>
        <taxon>Mysticeti</taxon>
        <taxon>Eschrichtiidae</taxon>
        <taxon>Eschrichtius</taxon>
    </lineage>
</organism>
<comment type="similarity">
    <text evidence="2">Belongs to the histone deacetylase family. HD type 2 subfamily.</text>
</comment>
<dbReference type="Pfam" id="PF12203">
    <property type="entry name" value="HDAC4_Gln"/>
    <property type="match status" value="1"/>
</dbReference>
<evidence type="ECO:0000256" key="7">
    <source>
        <dbReference type="ARBA" id="ARBA00023015"/>
    </source>
</evidence>
<comment type="caution">
    <text evidence="12">The sequence shown here is derived from an EMBL/GenBank/DDBJ whole genome shotgun (WGS) entry which is preliminary data.</text>
</comment>
<evidence type="ECO:0000256" key="3">
    <source>
        <dbReference type="ARBA" id="ARBA00012111"/>
    </source>
</evidence>